<feature type="region of interest" description="Disordered" evidence="8">
    <location>
        <begin position="1"/>
        <end position="42"/>
    </location>
</feature>
<dbReference type="AlphaFoldDB" id="A0A2J6PHV5"/>
<dbReference type="InterPro" id="IPR051615">
    <property type="entry name" value="Transcr_Regulatory_Elem"/>
</dbReference>
<accession>A0A2J6PHV5</accession>
<feature type="compositionally biased region" description="Polar residues" evidence="8">
    <location>
        <begin position="809"/>
        <end position="823"/>
    </location>
</feature>
<feature type="compositionally biased region" description="Polar residues" evidence="8">
    <location>
        <begin position="787"/>
        <end position="802"/>
    </location>
</feature>
<feature type="region of interest" description="Disordered" evidence="8">
    <location>
        <begin position="891"/>
        <end position="911"/>
    </location>
</feature>
<dbReference type="InterPro" id="IPR001138">
    <property type="entry name" value="Zn2Cys6_DnaBD"/>
</dbReference>
<keyword evidence="2" id="KW-0479">Metal-binding</keyword>
<dbReference type="OrthoDB" id="2162761at2759"/>
<dbReference type="Pfam" id="PF00172">
    <property type="entry name" value="Zn_clus"/>
    <property type="match status" value="1"/>
</dbReference>
<evidence type="ECO:0000313" key="11">
    <source>
        <dbReference type="Proteomes" id="UP000235672"/>
    </source>
</evidence>
<dbReference type="CDD" id="cd12148">
    <property type="entry name" value="fungal_TF_MHR"/>
    <property type="match status" value="1"/>
</dbReference>
<dbReference type="Proteomes" id="UP000235672">
    <property type="component" value="Unassembled WGS sequence"/>
</dbReference>
<keyword evidence="5" id="KW-0238">DNA-binding</keyword>
<dbReference type="PROSITE" id="PS50048">
    <property type="entry name" value="ZN2_CY6_FUNGAL_2"/>
    <property type="match status" value="1"/>
</dbReference>
<protein>
    <recommendedName>
        <fullName evidence="9">Zn(2)-C6 fungal-type domain-containing protein</fullName>
    </recommendedName>
</protein>
<evidence type="ECO:0000256" key="4">
    <source>
        <dbReference type="ARBA" id="ARBA00023015"/>
    </source>
</evidence>
<dbReference type="STRING" id="1745343.A0A2J6PHV5"/>
<evidence type="ECO:0000256" key="2">
    <source>
        <dbReference type="ARBA" id="ARBA00022723"/>
    </source>
</evidence>
<dbReference type="CDD" id="cd00067">
    <property type="entry name" value="GAL4"/>
    <property type="match status" value="1"/>
</dbReference>
<dbReference type="GO" id="GO:0000981">
    <property type="term" value="F:DNA-binding transcription factor activity, RNA polymerase II-specific"/>
    <property type="evidence" value="ECO:0007669"/>
    <property type="project" value="InterPro"/>
</dbReference>
<dbReference type="PANTHER" id="PTHR31313">
    <property type="entry name" value="TY1 ENHANCER ACTIVATOR"/>
    <property type="match status" value="1"/>
</dbReference>
<feature type="region of interest" description="Disordered" evidence="8">
    <location>
        <begin position="787"/>
        <end position="823"/>
    </location>
</feature>
<dbReference type="PANTHER" id="PTHR31313:SF81">
    <property type="entry name" value="TY1 ENHANCER ACTIVATOR"/>
    <property type="match status" value="1"/>
</dbReference>
<dbReference type="InterPro" id="IPR036864">
    <property type="entry name" value="Zn2-C6_fun-type_DNA-bd_sf"/>
</dbReference>
<evidence type="ECO:0000256" key="1">
    <source>
        <dbReference type="ARBA" id="ARBA00004123"/>
    </source>
</evidence>
<keyword evidence="3" id="KW-0862">Zinc</keyword>
<evidence type="ECO:0000256" key="6">
    <source>
        <dbReference type="ARBA" id="ARBA00023163"/>
    </source>
</evidence>
<sequence>MAGFKDVEPITMQGEMGGEDSMNPHNGFAVGSGATKKKSRSSRDAAAIKRRCVSTACIACRRRKSKCDGNTPSCAACSSVYGTECVYDPNSDHRRKGVYKEKIDSLKTKNSTLQTLIQAILNAAEDDVPNLVHQIRTCESLDDVADSILRQEQGLEEEDEILEEDSAYVTTSLPTFETELSGKMGELRLENGSVRFLGGTSNLIYLDPADEDDGGNGSDLVEQQDDPLTSWTTVTNDTEVVVHLINMYFTWHYPFFTTLSKSLFYRDFLLGKPQGTPKRTVYCSSLLVNAMLALGCHFTNSPKGCADPNDPTTKGDAFFAEAKKLIVENDEYEKPRLTTIQALALMSVREAGCGREAKGWVYSGMSFRMAQDMGLNLDSGGMTNNKEPMDEKEIDARRVTFWGCFLFDKCWSNYLGRLPQLPVSNITVPKYDVFPDEDADIWSLYTDNGIGQMHSQASRTRAIALQLSGLCEISSDLLIFFYHPQHLEKSVGRSQELKKLSELQTRLEAWRRDLPKELEPKEGQLPNVLLMHMFFHLLYIHLFRPFLKYNPSNSPLPSHVSPRKLCTQAAGSISKLMRLYKRTYGLRQICNIAVYIVHSACTIHLLQLPEKTAKRDIIHGVKHLEEIAEDWLCARRTLSILSVLGRKWKIDLPEEAAVVFTRTDAKYGYFSTADVPSPKQELVVATPPSTNTSPPRPPQPLPQTQNRVRSQNQLQQSLYSYQPDPRNIPSNFIAVPKSQNIQNTLNSVSAQPALPNRTSTNGSNGIGAMNTIPASTLTSIPFPRHPYNNTNPSSRSTMTPSNDLPRPTSGMTSEASGSMTGQVSPNTIFGGVDALVESQDWWLRDQASLAVGFDNWMGNPVGEMNDGGNATNRVLNGGTMDPMTGVGTGFYMPPSNGRSNEGFGNDDWTYG</sequence>
<keyword evidence="4" id="KW-0805">Transcription regulation</keyword>
<dbReference type="Pfam" id="PF04082">
    <property type="entry name" value="Fungal_trans"/>
    <property type="match status" value="1"/>
</dbReference>
<keyword evidence="6" id="KW-0804">Transcription</keyword>
<comment type="subcellular location">
    <subcellularLocation>
        <location evidence="1">Nucleus</location>
    </subcellularLocation>
</comment>
<name>A0A2J6PHV5_9HELO</name>
<dbReference type="Gene3D" id="4.10.240.10">
    <property type="entry name" value="Zn(2)-C6 fungal-type DNA-binding domain"/>
    <property type="match status" value="1"/>
</dbReference>
<dbReference type="EMBL" id="KZ613529">
    <property type="protein sequence ID" value="PMD13617.1"/>
    <property type="molecule type" value="Genomic_DNA"/>
</dbReference>
<organism evidence="10 11">
    <name type="scientific">Hyaloscypha hepaticicola</name>
    <dbReference type="NCBI Taxonomy" id="2082293"/>
    <lineage>
        <taxon>Eukaryota</taxon>
        <taxon>Fungi</taxon>
        <taxon>Dikarya</taxon>
        <taxon>Ascomycota</taxon>
        <taxon>Pezizomycotina</taxon>
        <taxon>Leotiomycetes</taxon>
        <taxon>Helotiales</taxon>
        <taxon>Hyaloscyphaceae</taxon>
        <taxon>Hyaloscypha</taxon>
    </lineage>
</organism>
<evidence type="ECO:0000256" key="8">
    <source>
        <dbReference type="SAM" id="MobiDB-lite"/>
    </source>
</evidence>
<feature type="domain" description="Zn(2)-C6 fungal-type" evidence="9">
    <location>
        <begin position="56"/>
        <end position="87"/>
    </location>
</feature>
<evidence type="ECO:0000256" key="5">
    <source>
        <dbReference type="ARBA" id="ARBA00023125"/>
    </source>
</evidence>
<evidence type="ECO:0000259" key="9">
    <source>
        <dbReference type="PROSITE" id="PS50048"/>
    </source>
</evidence>
<feature type="compositionally biased region" description="Low complexity" evidence="8">
    <location>
        <begin position="702"/>
        <end position="712"/>
    </location>
</feature>
<evidence type="ECO:0000313" key="10">
    <source>
        <dbReference type="EMBL" id="PMD13617.1"/>
    </source>
</evidence>
<gene>
    <name evidence="10" type="ORF">NA56DRAFT_651574</name>
</gene>
<dbReference type="PROSITE" id="PS00463">
    <property type="entry name" value="ZN2_CY6_FUNGAL_1"/>
    <property type="match status" value="1"/>
</dbReference>
<dbReference type="GO" id="GO:0003677">
    <property type="term" value="F:DNA binding"/>
    <property type="evidence" value="ECO:0007669"/>
    <property type="project" value="UniProtKB-KW"/>
</dbReference>
<dbReference type="InterPro" id="IPR007219">
    <property type="entry name" value="XnlR_reg_dom"/>
</dbReference>
<dbReference type="SMART" id="SM00906">
    <property type="entry name" value="Fungal_trans"/>
    <property type="match status" value="1"/>
</dbReference>
<dbReference type="SMART" id="SM00066">
    <property type="entry name" value="GAL4"/>
    <property type="match status" value="1"/>
</dbReference>
<dbReference type="GO" id="GO:0008270">
    <property type="term" value="F:zinc ion binding"/>
    <property type="evidence" value="ECO:0007669"/>
    <property type="project" value="InterPro"/>
</dbReference>
<keyword evidence="7" id="KW-0539">Nucleus</keyword>
<proteinExistence type="predicted"/>
<evidence type="ECO:0000256" key="7">
    <source>
        <dbReference type="ARBA" id="ARBA00023242"/>
    </source>
</evidence>
<dbReference type="SUPFAM" id="SSF57701">
    <property type="entry name" value="Zn2/Cys6 DNA-binding domain"/>
    <property type="match status" value="1"/>
</dbReference>
<feature type="region of interest" description="Disordered" evidence="8">
    <location>
        <begin position="683"/>
        <end position="712"/>
    </location>
</feature>
<reference evidence="10 11" key="1">
    <citation type="submission" date="2016-05" db="EMBL/GenBank/DDBJ databases">
        <title>A degradative enzymes factory behind the ericoid mycorrhizal symbiosis.</title>
        <authorList>
            <consortium name="DOE Joint Genome Institute"/>
            <person name="Martino E."/>
            <person name="Morin E."/>
            <person name="Grelet G."/>
            <person name="Kuo A."/>
            <person name="Kohler A."/>
            <person name="Daghino S."/>
            <person name="Barry K."/>
            <person name="Choi C."/>
            <person name="Cichocki N."/>
            <person name="Clum A."/>
            <person name="Copeland A."/>
            <person name="Hainaut M."/>
            <person name="Haridas S."/>
            <person name="Labutti K."/>
            <person name="Lindquist E."/>
            <person name="Lipzen A."/>
            <person name="Khouja H.-R."/>
            <person name="Murat C."/>
            <person name="Ohm R."/>
            <person name="Olson A."/>
            <person name="Spatafora J."/>
            <person name="Veneault-Fourrey C."/>
            <person name="Henrissat B."/>
            <person name="Grigoriev I."/>
            <person name="Martin F."/>
            <person name="Perotto S."/>
        </authorList>
    </citation>
    <scope>NUCLEOTIDE SEQUENCE [LARGE SCALE GENOMIC DNA]</scope>
    <source>
        <strain evidence="10 11">UAMH 7357</strain>
    </source>
</reference>
<keyword evidence="11" id="KW-1185">Reference proteome</keyword>
<dbReference type="GO" id="GO:0005634">
    <property type="term" value="C:nucleus"/>
    <property type="evidence" value="ECO:0007669"/>
    <property type="project" value="UniProtKB-SubCell"/>
</dbReference>
<evidence type="ECO:0000256" key="3">
    <source>
        <dbReference type="ARBA" id="ARBA00022833"/>
    </source>
</evidence>
<dbReference type="GO" id="GO:0006351">
    <property type="term" value="P:DNA-templated transcription"/>
    <property type="evidence" value="ECO:0007669"/>
    <property type="project" value="InterPro"/>
</dbReference>